<reference evidence="3" key="2">
    <citation type="submission" date="2020-01" db="EMBL/GenBank/DDBJ databases">
        <authorList>
            <person name="Korhonen P.K.K."/>
            <person name="Guangxu M.G."/>
            <person name="Wang T.W."/>
            <person name="Stroehlein A.J.S."/>
            <person name="Young N.D."/>
            <person name="Ang C.-S.A."/>
            <person name="Fernando D.W.F."/>
            <person name="Lu H.L."/>
            <person name="Taylor S.T."/>
            <person name="Ehtesham M.E.M."/>
            <person name="Najaraj S.H.N."/>
            <person name="Harsha G.H.G."/>
            <person name="Madugundu A.M."/>
            <person name="Renuse S.R."/>
            <person name="Holt D.H."/>
            <person name="Pandey A.P."/>
            <person name="Papenfuss A.P."/>
            <person name="Gasser R.B.G."/>
            <person name="Fischer K.F."/>
        </authorList>
    </citation>
    <scope>NUCLEOTIDE SEQUENCE</scope>
    <source>
        <strain evidence="3">SSS_KF_BRIS2020</strain>
    </source>
</reference>
<evidence type="ECO:0000256" key="1">
    <source>
        <dbReference type="SAM" id="MobiDB-lite"/>
    </source>
</evidence>
<evidence type="ECO:0000313" key="5">
    <source>
        <dbReference type="Proteomes" id="UP000070412"/>
    </source>
</evidence>
<dbReference type="OrthoDB" id="6516528at2759"/>
<evidence type="ECO:0000313" key="4">
    <source>
        <dbReference type="EnsemblMetazoa" id="KAF7488823.1"/>
    </source>
</evidence>
<proteinExistence type="predicted"/>
<protein>
    <submittedName>
        <fullName evidence="3 4">Uncharacterized protein</fullName>
    </submittedName>
</protein>
<evidence type="ECO:0000313" key="3">
    <source>
        <dbReference type="EMBL" id="KAF7488823.1"/>
    </source>
</evidence>
<accession>A0A834R2P3</accession>
<reference evidence="5" key="1">
    <citation type="journal article" date="2020" name="PLoS Negl. Trop. Dis.">
        <title>High-quality nuclear genome for Sarcoptes scabiei-A critical resource for a neglected parasite.</title>
        <authorList>
            <person name="Korhonen P.K."/>
            <person name="Gasser R.B."/>
            <person name="Ma G."/>
            <person name="Wang T."/>
            <person name="Stroehlein A.J."/>
            <person name="Young N.D."/>
            <person name="Ang C.S."/>
            <person name="Fernando D.D."/>
            <person name="Lu H.C."/>
            <person name="Taylor S."/>
            <person name="Reynolds S.L."/>
            <person name="Mofiz E."/>
            <person name="Najaraj S.H."/>
            <person name="Gowda H."/>
            <person name="Madugundu A."/>
            <person name="Renuse S."/>
            <person name="Holt D."/>
            <person name="Pandey A."/>
            <person name="Papenfuss A.T."/>
            <person name="Fischer K."/>
        </authorList>
    </citation>
    <scope>NUCLEOTIDE SEQUENCE [LARGE SCALE GENOMIC DNA]</scope>
</reference>
<organism evidence="3">
    <name type="scientific">Sarcoptes scabiei</name>
    <name type="common">Itch mite</name>
    <name type="synonym">Acarus scabiei</name>
    <dbReference type="NCBI Taxonomy" id="52283"/>
    <lineage>
        <taxon>Eukaryota</taxon>
        <taxon>Metazoa</taxon>
        <taxon>Ecdysozoa</taxon>
        <taxon>Arthropoda</taxon>
        <taxon>Chelicerata</taxon>
        <taxon>Arachnida</taxon>
        <taxon>Acari</taxon>
        <taxon>Acariformes</taxon>
        <taxon>Sarcoptiformes</taxon>
        <taxon>Astigmata</taxon>
        <taxon>Psoroptidia</taxon>
        <taxon>Sarcoptoidea</taxon>
        <taxon>Sarcoptidae</taxon>
        <taxon>Sarcoptinae</taxon>
        <taxon>Sarcoptes</taxon>
    </lineage>
</organism>
<dbReference type="AlphaFoldDB" id="A0A834R2P3"/>
<feature type="compositionally biased region" description="Low complexity" evidence="1">
    <location>
        <begin position="92"/>
        <end position="105"/>
    </location>
</feature>
<gene>
    <name evidence="3" type="ORF">SSS_5798</name>
</gene>
<feature type="region of interest" description="Disordered" evidence="1">
    <location>
        <begin position="64"/>
        <end position="110"/>
    </location>
</feature>
<evidence type="ECO:0000256" key="2">
    <source>
        <dbReference type="SAM" id="Phobius"/>
    </source>
</evidence>
<keyword evidence="2" id="KW-0812">Transmembrane</keyword>
<dbReference type="EMBL" id="WVUK01000065">
    <property type="protein sequence ID" value="KAF7488823.1"/>
    <property type="molecule type" value="Genomic_DNA"/>
</dbReference>
<sequence>MPYSNTKTAIDLTKIISAIDPKAMLIFFWTIVGLIFAVSINIFIKVNRRSKRLKLEQNEQIDEKVDDDHQMDRHKPFNDDHRDQDRFESKFSSELSSSKQQQRQPRSIDDCRKESIDYMAKVMKWFDQSTNNNPFVNDITRIWLDSLNEKSCKSIEENGIFLEFVSLEQAQSPKLEQIGDSEQFNDNIITTMKASCDRLILQVRALPGLGYDVNRSAIYDVVLEKFSSLVISN</sequence>
<keyword evidence="2" id="KW-0472">Membrane</keyword>
<keyword evidence="2" id="KW-1133">Transmembrane helix</keyword>
<feature type="transmembrane region" description="Helical" evidence="2">
    <location>
        <begin position="23"/>
        <end position="44"/>
    </location>
</feature>
<dbReference type="EnsemblMetazoa" id="SSS_5798s_mrna">
    <property type="protein sequence ID" value="KAF7488823.1"/>
    <property type="gene ID" value="SSS_5798"/>
</dbReference>
<dbReference type="Proteomes" id="UP000070412">
    <property type="component" value="Unassembled WGS sequence"/>
</dbReference>
<reference evidence="4" key="3">
    <citation type="submission" date="2022-06" db="UniProtKB">
        <authorList>
            <consortium name="EnsemblMetazoa"/>
        </authorList>
    </citation>
    <scope>IDENTIFICATION</scope>
</reference>
<keyword evidence="5" id="KW-1185">Reference proteome</keyword>
<name>A0A834R2P3_SARSC</name>
<feature type="compositionally biased region" description="Basic and acidic residues" evidence="1">
    <location>
        <begin position="64"/>
        <end position="91"/>
    </location>
</feature>